<feature type="region of interest" description="Disordered" evidence="1">
    <location>
        <begin position="725"/>
        <end position="747"/>
    </location>
</feature>
<accession>Q245R7</accession>
<feature type="compositionally biased region" description="Low complexity" evidence="1">
    <location>
        <begin position="1236"/>
        <end position="1248"/>
    </location>
</feature>
<dbReference type="GeneID" id="7837711"/>
<evidence type="ECO:0000256" key="1">
    <source>
        <dbReference type="SAM" id="MobiDB-lite"/>
    </source>
</evidence>
<organism evidence="2 3">
    <name type="scientific">Tetrahymena thermophila (strain SB210)</name>
    <dbReference type="NCBI Taxonomy" id="312017"/>
    <lineage>
        <taxon>Eukaryota</taxon>
        <taxon>Sar</taxon>
        <taxon>Alveolata</taxon>
        <taxon>Ciliophora</taxon>
        <taxon>Intramacronucleata</taxon>
        <taxon>Oligohymenophorea</taxon>
        <taxon>Hymenostomatida</taxon>
        <taxon>Tetrahymenina</taxon>
        <taxon>Tetrahymenidae</taxon>
        <taxon>Tetrahymena</taxon>
    </lineage>
</organism>
<name>Q245R7_TETTS</name>
<dbReference type="HOGENOM" id="CLU_225900_0_0_1"/>
<keyword evidence="3" id="KW-1185">Reference proteome</keyword>
<dbReference type="KEGG" id="tet:TTHERM_00245830"/>
<proteinExistence type="predicted"/>
<gene>
    <name evidence="2" type="ORF">TTHERM_00245830</name>
</gene>
<sequence>MMNGKVNTNPKFISPLLNVYDTYNNIGDQYLLNLYKFNSSYLISSWHSKDTHKLQDLPQLSFDQVRNSSFIDFIWKAVLYEKRKSYTQPFVNVYVKLYFMAFSSDGMFYGSGINMTYSNIIDPYPCPKSKFNLDSRCQEYFQMVTQMDQLQLEGYIPTHFLYDINNEPYTALGLCKKIFINQNLKEKYNIPLTLNTTMIPFSIVCNSVDIEKKMIQFQNVGNQSAIRILIDPYKNRVAYQSDIDIQKNTIITLEESYLTRLQSDEQKSFFLNQVNLFKRNNFKRFCTPNKEEVFFQQSNQNVEQFTISVQNQKIIVIQQFTFYIDKIFITQEDGSIQVQYCFESSLLLLTILTQNQLQSFYYSQKISIMIGNSLEHLTIILKKLKVDQETKNFILFEDGMLSGDFQIDHSELLFSSDLSLLYESFQNLFQTLIYTTQSLFDQDESLTLINLTKQVSYFQQFKNYRALGICYNNIANIHFNNNRFVEALENYSSSIVCCNYELKVYQLSSFQNPLKNVQELNQNKEKKSRNSVFEFFLQKINSISIFKSKIDQIKNEKLDFKCQDDLLMNFQKYGIYEIQIEKKELQQMLFNRKYNFVRALIFHTFNQKKFLLFTDILEDLVNELVNLRSQDRIEGFKQKILLNQLFQCIYFNQQEQQKCESIVQENHQLYQQIKQISILKPQNCQSSKQKSQRIQDRKESQQTNNLSQFSPQLNQSNYFMSTRYQMSSKTQTKNTPQSQQNQQTEFNSKQVSFIKPLNSFPENTKDQDRFSFNTNSPLNSQQYLSFNKLIRENTTPLEIQKFESIQENQRNQHFLEMKDEQSKNTKTDNFDSPKITQQQASPKSNYFQIKSINSFQSPKINQPSLLKTNQQNSPQLNQSDQLKVNTFSSPKQNQSTPRASNQKQSLNVIQSLQKYFTNNGQNNPQNNNPKRAIDTRINLKHFQKFEKMQLNQQFSSQNNQQKFNKSYENYKQLDSLIKSKKQQINNKINGHDEDDFKMQNNNFNQNDYYSEKDDSCYSSFLSCRSKAKLHYDSFGSDRNQYYINEDQIFNLVQEQISMMYLLQKDYYKAAKAITKMYEQSKLVISQQFSRNIQRLLGIFDAFKIDCPFLDQIYKKLTQNTSFKICVVSFYQEQEFASQGSKTELDPSDSFQIFDQKNFSKESNLLDLLLDIIEQVVIKEDDYFGFISSNLSDMSITEHISVINNIQVNQQVIMETLCDLLNQKENKNSKTQKQKTETQTIQQQKQQMEPKNENLFQKQLDLNLESAIKIK</sequence>
<dbReference type="Proteomes" id="UP000009168">
    <property type="component" value="Unassembled WGS sequence"/>
</dbReference>
<feature type="region of interest" description="Disordered" evidence="1">
    <location>
        <begin position="682"/>
        <end position="709"/>
    </location>
</feature>
<feature type="region of interest" description="Disordered" evidence="1">
    <location>
        <begin position="817"/>
        <end position="843"/>
    </location>
</feature>
<dbReference type="AlphaFoldDB" id="Q245R7"/>
<feature type="compositionally biased region" description="Polar residues" evidence="1">
    <location>
        <begin position="834"/>
        <end position="843"/>
    </location>
</feature>
<protein>
    <submittedName>
        <fullName evidence="2">Tetratricopeptide repeat protein</fullName>
    </submittedName>
</protein>
<dbReference type="RefSeq" id="XP_001023811.2">
    <property type="nucleotide sequence ID" value="XM_001023811.2"/>
</dbReference>
<dbReference type="OrthoDB" id="298937at2759"/>
<reference evidence="3" key="1">
    <citation type="journal article" date="2006" name="PLoS Biol.">
        <title>Macronuclear genome sequence of the ciliate Tetrahymena thermophila, a model eukaryote.</title>
        <authorList>
            <person name="Eisen J.A."/>
            <person name="Coyne R.S."/>
            <person name="Wu M."/>
            <person name="Wu D."/>
            <person name="Thiagarajan M."/>
            <person name="Wortman J.R."/>
            <person name="Badger J.H."/>
            <person name="Ren Q."/>
            <person name="Amedeo P."/>
            <person name="Jones K.M."/>
            <person name="Tallon L.J."/>
            <person name="Delcher A.L."/>
            <person name="Salzberg S.L."/>
            <person name="Silva J.C."/>
            <person name="Haas B.J."/>
            <person name="Majoros W.H."/>
            <person name="Farzad M."/>
            <person name="Carlton J.M."/>
            <person name="Smith R.K. Jr."/>
            <person name="Garg J."/>
            <person name="Pearlman R.E."/>
            <person name="Karrer K.M."/>
            <person name="Sun L."/>
            <person name="Manning G."/>
            <person name="Elde N.C."/>
            <person name="Turkewitz A.P."/>
            <person name="Asai D.J."/>
            <person name="Wilkes D.E."/>
            <person name="Wang Y."/>
            <person name="Cai H."/>
            <person name="Collins K."/>
            <person name="Stewart B.A."/>
            <person name="Lee S.R."/>
            <person name="Wilamowska K."/>
            <person name="Weinberg Z."/>
            <person name="Ruzzo W.L."/>
            <person name="Wloga D."/>
            <person name="Gaertig J."/>
            <person name="Frankel J."/>
            <person name="Tsao C.-C."/>
            <person name="Gorovsky M.A."/>
            <person name="Keeling P.J."/>
            <person name="Waller R.F."/>
            <person name="Patron N.J."/>
            <person name="Cherry J.M."/>
            <person name="Stover N.A."/>
            <person name="Krieger C.J."/>
            <person name="del Toro C."/>
            <person name="Ryder H.F."/>
            <person name="Williamson S.C."/>
            <person name="Barbeau R.A."/>
            <person name="Hamilton E.P."/>
            <person name="Orias E."/>
        </authorList>
    </citation>
    <scope>NUCLEOTIDE SEQUENCE [LARGE SCALE GENOMIC DNA]</scope>
    <source>
        <strain evidence="3">SB210</strain>
    </source>
</reference>
<evidence type="ECO:0000313" key="3">
    <source>
        <dbReference type="Proteomes" id="UP000009168"/>
    </source>
</evidence>
<dbReference type="EMBL" id="GG662474">
    <property type="protein sequence ID" value="EAS03566.2"/>
    <property type="molecule type" value="Genomic_DNA"/>
</dbReference>
<feature type="compositionally biased region" description="Basic and acidic residues" evidence="1">
    <location>
        <begin position="817"/>
        <end position="831"/>
    </location>
</feature>
<dbReference type="InParanoid" id="Q245R7"/>
<feature type="region of interest" description="Disordered" evidence="1">
    <location>
        <begin position="758"/>
        <end position="777"/>
    </location>
</feature>
<feature type="region of interest" description="Disordered" evidence="1">
    <location>
        <begin position="1225"/>
        <end position="1251"/>
    </location>
</feature>
<evidence type="ECO:0000313" key="2">
    <source>
        <dbReference type="EMBL" id="EAS03566.2"/>
    </source>
</evidence>